<evidence type="ECO:0008006" key="3">
    <source>
        <dbReference type="Google" id="ProtNLM"/>
    </source>
</evidence>
<comment type="caution">
    <text evidence="1">The sequence shown here is derived from an EMBL/GenBank/DDBJ whole genome shotgun (WGS) entry which is preliminary data.</text>
</comment>
<gene>
    <name evidence="1" type="ORF">NDU88_004617</name>
</gene>
<sequence>MQATLGPLEDFVTRLFLHIAPALKDQEIILDHTHRVGRPAQAPVQAQDILTSLHYYKQREQILAAVRDLSTINFEGHKIYLYQDLSPVTLQRR</sequence>
<proteinExistence type="predicted"/>
<reference evidence="1" key="1">
    <citation type="journal article" date="2022" name="bioRxiv">
        <title>Sequencing and chromosome-scale assembly of the giantPleurodeles waltlgenome.</title>
        <authorList>
            <person name="Brown T."/>
            <person name="Elewa A."/>
            <person name="Iarovenko S."/>
            <person name="Subramanian E."/>
            <person name="Araus A.J."/>
            <person name="Petzold A."/>
            <person name="Susuki M."/>
            <person name="Suzuki K.-i.T."/>
            <person name="Hayashi T."/>
            <person name="Toyoda A."/>
            <person name="Oliveira C."/>
            <person name="Osipova E."/>
            <person name="Leigh N.D."/>
            <person name="Simon A."/>
            <person name="Yun M.H."/>
        </authorList>
    </citation>
    <scope>NUCLEOTIDE SEQUENCE</scope>
    <source>
        <strain evidence="1">20211129_DDA</strain>
        <tissue evidence="1">Liver</tissue>
    </source>
</reference>
<evidence type="ECO:0000313" key="1">
    <source>
        <dbReference type="EMBL" id="KAJ1200796.1"/>
    </source>
</evidence>
<name>A0AAV7VIR9_PLEWA</name>
<keyword evidence="2" id="KW-1185">Reference proteome</keyword>
<dbReference type="Proteomes" id="UP001066276">
    <property type="component" value="Chromosome 2_1"/>
</dbReference>
<protein>
    <recommendedName>
        <fullName evidence="3">Interphotoreceptor retinoid binding protein</fullName>
    </recommendedName>
</protein>
<accession>A0AAV7VIR9</accession>
<evidence type="ECO:0000313" key="2">
    <source>
        <dbReference type="Proteomes" id="UP001066276"/>
    </source>
</evidence>
<organism evidence="1 2">
    <name type="scientific">Pleurodeles waltl</name>
    <name type="common">Iberian ribbed newt</name>
    <dbReference type="NCBI Taxonomy" id="8319"/>
    <lineage>
        <taxon>Eukaryota</taxon>
        <taxon>Metazoa</taxon>
        <taxon>Chordata</taxon>
        <taxon>Craniata</taxon>
        <taxon>Vertebrata</taxon>
        <taxon>Euteleostomi</taxon>
        <taxon>Amphibia</taxon>
        <taxon>Batrachia</taxon>
        <taxon>Caudata</taxon>
        <taxon>Salamandroidea</taxon>
        <taxon>Salamandridae</taxon>
        <taxon>Pleurodelinae</taxon>
        <taxon>Pleurodeles</taxon>
    </lineage>
</organism>
<dbReference type="EMBL" id="JANPWB010000003">
    <property type="protein sequence ID" value="KAJ1200796.1"/>
    <property type="molecule type" value="Genomic_DNA"/>
</dbReference>
<dbReference type="AlphaFoldDB" id="A0AAV7VIR9"/>
<dbReference type="Gene3D" id="3.30.70.1820">
    <property type="entry name" value="L1 transposable element, RRM domain"/>
    <property type="match status" value="1"/>
</dbReference>